<dbReference type="PANTHER" id="PTHR34219">
    <property type="entry name" value="IRON-REGULATED INNER MEMBRANE PROTEIN-RELATED"/>
    <property type="match status" value="1"/>
</dbReference>
<dbReference type="EMBL" id="JAJTWU010000009">
    <property type="protein sequence ID" value="MCE4557188.1"/>
    <property type="molecule type" value="Genomic_DNA"/>
</dbReference>
<feature type="transmembrane region" description="Helical" evidence="1">
    <location>
        <begin position="153"/>
        <end position="176"/>
    </location>
</feature>
<name>A0ABS8Y2E9_9BURK</name>
<keyword evidence="1" id="KW-1133">Transmembrane helix</keyword>
<proteinExistence type="predicted"/>
<evidence type="ECO:0000256" key="1">
    <source>
        <dbReference type="SAM" id="Phobius"/>
    </source>
</evidence>
<gene>
    <name evidence="2" type="ORF">LXT13_22590</name>
</gene>
<reference evidence="2 3" key="1">
    <citation type="submission" date="2021-12" db="EMBL/GenBank/DDBJ databases">
        <title>Genome seq of P8.</title>
        <authorList>
            <person name="Seo T."/>
        </authorList>
    </citation>
    <scope>NUCLEOTIDE SEQUENCE [LARGE SCALE GENOMIC DNA]</scope>
    <source>
        <strain evidence="2 3">P8</strain>
    </source>
</reference>
<organism evidence="2 3">
    <name type="scientific">Pelomonas cellulosilytica</name>
    <dbReference type="NCBI Taxonomy" id="2906762"/>
    <lineage>
        <taxon>Bacteria</taxon>
        <taxon>Pseudomonadati</taxon>
        <taxon>Pseudomonadota</taxon>
        <taxon>Betaproteobacteria</taxon>
        <taxon>Burkholderiales</taxon>
        <taxon>Sphaerotilaceae</taxon>
        <taxon>Roseateles</taxon>
    </lineage>
</organism>
<feature type="transmembrane region" description="Helical" evidence="1">
    <location>
        <begin position="209"/>
        <end position="229"/>
    </location>
</feature>
<dbReference type="RefSeq" id="WP_233374563.1">
    <property type="nucleotide sequence ID" value="NZ_JAJTWU010000009.1"/>
</dbReference>
<comment type="caution">
    <text evidence="2">The sequence shown here is derived from an EMBL/GenBank/DDBJ whole genome shotgun (WGS) entry which is preliminary data.</text>
</comment>
<keyword evidence="3" id="KW-1185">Reference proteome</keyword>
<dbReference type="Proteomes" id="UP001200741">
    <property type="component" value="Unassembled WGS sequence"/>
</dbReference>
<sequence>MAVARPQLAWLHRWVALLAGLLLAVLGLSGSLLVWQAELDAALNPDWFRVLPACVAPTREDAEQAPVARVLDVLRQNAPGRQAAIVVAPHQPGAAYQVWERRDADGLRREHFIDAACGRYLGMRERGRVAWDARHLVPTVYELHRYLWQGETGALVVGTGGLVLLGLGLSGVVLAWPRQARRLASWRRVLGIQWQAAPARRWYDVHRAAGLWLAPLLMLMTVTGAAMVFSDSARSAVAAVLPMERLAKLPRDTAAAPPAWPSGPPLGPDEWVALAQRQFPQARWSRLTLPRGNGVVEVRLLQPGEPRADTGNTRVRVTPAGAVVQRYDPLQAPAGNVLLNWLFPLHSAEAFGLAARLLWSAFGLVPALLLATGLWLWLRRSRAANPARRGASAKRPSPG</sequence>
<dbReference type="Pfam" id="PF03929">
    <property type="entry name" value="PepSY_TM"/>
    <property type="match status" value="1"/>
</dbReference>
<evidence type="ECO:0000313" key="3">
    <source>
        <dbReference type="Proteomes" id="UP001200741"/>
    </source>
</evidence>
<dbReference type="InterPro" id="IPR005625">
    <property type="entry name" value="PepSY-ass_TM"/>
</dbReference>
<keyword evidence="1" id="KW-0472">Membrane</keyword>
<evidence type="ECO:0000313" key="2">
    <source>
        <dbReference type="EMBL" id="MCE4557188.1"/>
    </source>
</evidence>
<accession>A0ABS8Y2E9</accession>
<feature type="transmembrane region" description="Helical" evidence="1">
    <location>
        <begin position="357"/>
        <end position="378"/>
    </location>
</feature>
<keyword evidence="1" id="KW-0812">Transmembrane</keyword>
<dbReference type="PANTHER" id="PTHR34219:SF3">
    <property type="entry name" value="BLL7967 PROTEIN"/>
    <property type="match status" value="1"/>
</dbReference>
<protein>
    <submittedName>
        <fullName evidence="2">PepSY domain-containing protein</fullName>
    </submittedName>
</protein>